<dbReference type="SUPFAM" id="SSF53383">
    <property type="entry name" value="PLP-dependent transferases"/>
    <property type="match status" value="1"/>
</dbReference>
<protein>
    <recommendedName>
        <fullName evidence="5">homocysteine desulfhydrase</fullName>
        <ecNumber evidence="5">4.4.1.2</ecNumber>
    </recommendedName>
    <alternativeName>
        <fullName evidence="6">Homocysteine desulfhydrase</fullName>
    </alternativeName>
</protein>
<comment type="catalytic activity">
    <reaction evidence="7">
        <text>L-homocysteine + H2O = 2-oxobutanoate + hydrogen sulfide + NH4(+) + H(+)</text>
        <dbReference type="Rhea" id="RHEA:14501"/>
        <dbReference type="ChEBI" id="CHEBI:15377"/>
        <dbReference type="ChEBI" id="CHEBI:15378"/>
        <dbReference type="ChEBI" id="CHEBI:16763"/>
        <dbReference type="ChEBI" id="CHEBI:28938"/>
        <dbReference type="ChEBI" id="CHEBI:29919"/>
        <dbReference type="ChEBI" id="CHEBI:58199"/>
        <dbReference type="EC" id="4.4.1.2"/>
    </reaction>
    <physiologicalReaction direction="left-to-right" evidence="7">
        <dbReference type="Rhea" id="RHEA:14502"/>
    </physiologicalReaction>
</comment>
<dbReference type="RefSeq" id="WP_260281746.1">
    <property type="nucleotide sequence ID" value="NZ_FMBL01000001.1"/>
</dbReference>
<feature type="modified residue" description="N6-(pyridoxal phosphate)lysine" evidence="9">
    <location>
        <position position="242"/>
    </location>
</feature>
<dbReference type="FunFam" id="3.40.640.10:FF:000046">
    <property type="entry name" value="Cystathionine gamma-lyase"/>
    <property type="match status" value="1"/>
</dbReference>
<name>A0A1C4H0H0_9BIFI</name>
<evidence type="ECO:0000256" key="9">
    <source>
        <dbReference type="PIRSR" id="PIRSR001434-2"/>
    </source>
</evidence>
<sequence>MINESADMFEGCLNDEVGRDTACPPNIGGGASITETSLRFETRALHAGYDPYGHNGSMSVPIYQSAAFAMHDAQRGDSLSSGEIEGFSYSRCGNPTVDAFERRIADLEGGVSAVALASGMAAVSFALLCAAEGGGRLIAPTDLYGASIDAMESFFPQFGIYTDFVDDINDIAQVEVKIRPDTRAVFAESVANPSTRITDIKPLADMLHRHGVALIVDNTVSTPYLFRPIEYGADVVVHSTTKGICGHGNALGGVVVDSGNFNWSNGRFPQFTDKELSVSDERKGIWRNFSEAYPQAPFAGRVRIKYLHNLGAVMSPANAYLQLIGLETLPQRCRQASETALEIARHLETVPHVEHVYYSGLDSSQDKPLADKYLPNGVGPVLSFRLEGDESHVNRVVDAVKVFSYVPNIGCTHSLIVNPARITHREVPSAYRSAAGVDDQLLRLSIGLEAPKDLIADLDQAIADAY</sequence>
<accession>A0A1C4H0H0</accession>
<dbReference type="Proteomes" id="UP000242610">
    <property type="component" value="Unassembled WGS sequence"/>
</dbReference>
<dbReference type="GO" id="GO:0071269">
    <property type="term" value="P:L-homocysteine biosynthetic process"/>
    <property type="evidence" value="ECO:0007669"/>
    <property type="project" value="TreeGrafter"/>
</dbReference>
<keyword evidence="4 9" id="KW-0663">Pyridoxal phosphate</keyword>
<dbReference type="Pfam" id="PF01053">
    <property type="entry name" value="Cys_Met_Meta_PP"/>
    <property type="match status" value="1"/>
</dbReference>
<dbReference type="STRING" id="1505727.GA0061077_0097"/>
<evidence type="ECO:0000256" key="8">
    <source>
        <dbReference type="ARBA" id="ARBA00052699"/>
    </source>
</evidence>
<keyword evidence="12" id="KW-1185">Reference proteome</keyword>
<evidence type="ECO:0000313" key="11">
    <source>
        <dbReference type="EMBL" id="SCC78090.1"/>
    </source>
</evidence>
<dbReference type="GO" id="GO:0019346">
    <property type="term" value="P:transsulfuration"/>
    <property type="evidence" value="ECO:0007669"/>
    <property type="project" value="InterPro"/>
</dbReference>
<dbReference type="AlphaFoldDB" id="A0A1C4H0H0"/>
<dbReference type="GO" id="GO:0030170">
    <property type="term" value="F:pyridoxal phosphate binding"/>
    <property type="evidence" value="ECO:0007669"/>
    <property type="project" value="InterPro"/>
</dbReference>
<dbReference type="EMBL" id="FMBL01000001">
    <property type="protein sequence ID" value="SCC78090.1"/>
    <property type="molecule type" value="Genomic_DNA"/>
</dbReference>
<dbReference type="GO" id="GO:0005737">
    <property type="term" value="C:cytoplasm"/>
    <property type="evidence" value="ECO:0007669"/>
    <property type="project" value="TreeGrafter"/>
</dbReference>
<dbReference type="GO" id="GO:0047982">
    <property type="term" value="F:homocysteine desulfhydrase activity"/>
    <property type="evidence" value="ECO:0007669"/>
    <property type="project" value="UniProtKB-EC"/>
</dbReference>
<evidence type="ECO:0000256" key="1">
    <source>
        <dbReference type="ARBA" id="ARBA00001933"/>
    </source>
</evidence>
<comment type="cofactor">
    <cofactor evidence="1 10">
        <name>pyridoxal 5'-phosphate</name>
        <dbReference type="ChEBI" id="CHEBI:597326"/>
    </cofactor>
</comment>
<dbReference type="PANTHER" id="PTHR43797:SF2">
    <property type="entry name" value="HOMOCYSTEINE_CYSTEINE SYNTHASE"/>
    <property type="match status" value="1"/>
</dbReference>
<comment type="similarity">
    <text evidence="2 10">Belongs to the trans-sulfuration enzymes family.</text>
</comment>
<proteinExistence type="inferred from homology"/>
<dbReference type="Gene3D" id="3.40.640.10">
    <property type="entry name" value="Type I PLP-dependent aspartate aminotransferase-like (Major domain)"/>
    <property type="match status" value="1"/>
</dbReference>
<reference evidence="12" key="1">
    <citation type="submission" date="2016-08" db="EMBL/GenBank/DDBJ databases">
        <authorList>
            <person name="Varghese N."/>
            <person name="Submissions Spin"/>
        </authorList>
    </citation>
    <scope>NUCLEOTIDE SEQUENCE [LARGE SCALE GENOMIC DNA]</scope>
    <source>
        <strain evidence="12">R-52791</strain>
    </source>
</reference>
<dbReference type="InterPro" id="IPR000277">
    <property type="entry name" value="Cys/Met-Metab_PyrdxlP-dep_enz"/>
</dbReference>
<dbReference type="GO" id="GO:0006535">
    <property type="term" value="P:cysteine biosynthetic process from serine"/>
    <property type="evidence" value="ECO:0007669"/>
    <property type="project" value="TreeGrafter"/>
</dbReference>
<organism evidence="11 12">
    <name type="scientific">Bifidobacterium commune</name>
    <dbReference type="NCBI Taxonomy" id="1505727"/>
    <lineage>
        <taxon>Bacteria</taxon>
        <taxon>Bacillati</taxon>
        <taxon>Actinomycetota</taxon>
        <taxon>Actinomycetes</taxon>
        <taxon>Bifidobacteriales</taxon>
        <taxon>Bifidobacteriaceae</taxon>
        <taxon>Bifidobacterium</taxon>
    </lineage>
</organism>
<dbReference type="Gene3D" id="3.90.1150.10">
    <property type="entry name" value="Aspartate Aminotransferase, domain 1"/>
    <property type="match status" value="1"/>
</dbReference>
<evidence type="ECO:0000256" key="7">
    <source>
        <dbReference type="ARBA" id="ARBA00048780"/>
    </source>
</evidence>
<evidence type="ECO:0000256" key="6">
    <source>
        <dbReference type="ARBA" id="ARBA00047199"/>
    </source>
</evidence>
<keyword evidence="11" id="KW-0456">Lyase</keyword>
<dbReference type="PANTHER" id="PTHR43797">
    <property type="entry name" value="HOMOCYSTEINE/CYSTEINE SYNTHASE"/>
    <property type="match status" value="1"/>
</dbReference>
<gene>
    <name evidence="11" type="ORF">GA0061077_0097</name>
</gene>
<dbReference type="GO" id="GO:0004124">
    <property type="term" value="F:cysteine synthase activity"/>
    <property type="evidence" value="ECO:0007669"/>
    <property type="project" value="TreeGrafter"/>
</dbReference>
<dbReference type="EC" id="4.4.1.2" evidence="5"/>
<dbReference type="CDD" id="cd00614">
    <property type="entry name" value="CGS_like"/>
    <property type="match status" value="1"/>
</dbReference>
<evidence type="ECO:0000256" key="4">
    <source>
        <dbReference type="ARBA" id="ARBA00022898"/>
    </source>
</evidence>
<evidence type="ECO:0000256" key="3">
    <source>
        <dbReference type="ARBA" id="ARBA00022679"/>
    </source>
</evidence>
<dbReference type="InterPro" id="IPR015424">
    <property type="entry name" value="PyrdxlP-dep_Trfase"/>
</dbReference>
<evidence type="ECO:0000256" key="10">
    <source>
        <dbReference type="RuleBase" id="RU362118"/>
    </source>
</evidence>
<dbReference type="InterPro" id="IPR015421">
    <property type="entry name" value="PyrdxlP-dep_Trfase_major"/>
</dbReference>
<comment type="catalytic activity">
    <reaction evidence="8">
        <text>L-methionine + H2O = methanethiol + 2-oxobutanoate + NH4(+)</text>
        <dbReference type="Rhea" id="RHEA:23800"/>
        <dbReference type="ChEBI" id="CHEBI:15377"/>
        <dbReference type="ChEBI" id="CHEBI:16007"/>
        <dbReference type="ChEBI" id="CHEBI:16763"/>
        <dbReference type="ChEBI" id="CHEBI:28938"/>
        <dbReference type="ChEBI" id="CHEBI:57844"/>
        <dbReference type="EC" id="4.4.1.11"/>
    </reaction>
    <physiologicalReaction direction="left-to-right" evidence="8">
        <dbReference type="Rhea" id="RHEA:23801"/>
    </physiologicalReaction>
</comment>
<dbReference type="PIRSF" id="PIRSF001434">
    <property type="entry name" value="CGS"/>
    <property type="match status" value="1"/>
</dbReference>
<dbReference type="GO" id="GO:0018826">
    <property type="term" value="F:methionine gamma-lyase activity"/>
    <property type="evidence" value="ECO:0007669"/>
    <property type="project" value="UniProtKB-EC"/>
</dbReference>
<evidence type="ECO:0000256" key="2">
    <source>
        <dbReference type="ARBA" id="ARBA00009077"/>
    </source>
</evidence>
<evidence type="ECO:0000256" key="5">
    <source>
        <dbReference type="ARBA" id="ARBA00047175"/>
    </source>
</evidence>
<keyword evidence="3" id="KW-0808">Transferase</keyword>
<dbReference type="InterPro" id="IPR015422">
    <property type="entry name" value="PyrdxlP-dep_Trfase_small"/>
</dbReference>
<dbReference type="InterPro" id="IPR006235">
    <property type="entry name" value="OAc-hSer/O-AcSer_sulfhydrylase"/>
</dbReference>
<dbReference type="GO" id="GO:0003961">
    <property type="term" value="F:O-acetylhomoserine aminocarboxypropyltransferase activity"/>
    <property type="evidence" value="ECO:0007669"/>
    <property type="project" value="TreeGrafter"/>
</dbReference>
<evidence type="ECO:0000313" key="12">
    <source>
        <dbReference type="Proteomes" id="UP000242610"/>
    </source>
</evidence>